<proteinExistence type="predicted"/>
<dbReference type="EMBL" id="CH476740">
    <property type="protein sequence ID" value="EIE86761.1"/>
    <property type="molecule type" value="Genomic_DNA"/>
</dbReference>
<evidence type="ECO:0000313" key="2">
    <source>
        <dbReference type="Proteomes" id="UP000009138"/>
    </source>
</evidence>
<name>I1CE81_RHIO9</name>
<keyword evidence="2" id="KW-1185">Reference proteome</keyword>
<evidence type="ECO:0000313" key="1">
    <source>
        <dbReference type="EMBL" id="EIE86761.1"/>
    </source>
</evidence>
<dbReference type="RefSeq" id="XP_067522157.1">
    <property type="nucleotide sequence ID" value="XM_067666056.1"/>
</dbReference>
<organism evidence="1 2">
    <name type="scientific">Rhizopus delemar (strain RA 99-880 / ATCC MYA-4621 / FGSC 9543 / NRRL 43880)</name>
    <name type="common">Mucormycosis agent</name>
    <name type="synonym">Rhizopus arrhizus var. delemar</name>
    <dbReference type="NCBI Taxonomy" id="246409"/>
    <lineage>
        <taxon>Eukaryota</taxon>
        <taxon>Fungi</taxon>
        <taxon>Fungi incertae sedis</taxon>
        <taxon>Mucoromycota</taxon>
        <taxon>Mucoromycotina</taxon>
        <taxon>Mucoromycetes</taxon>
        <taxon>Mucorales</taxon>
        <taxon>Mucorineae</taxon>
        <taxon>Rhizopodaceae</taxon>
        <taxon>Rhizopus</taxon>
    </lineage>
</organism>
<protein>
    <submittedName>
        <fullName evidence="1">Uncharacterized protein</fullName>
    </submittedName>
</protein>
<accession>I1CE81</accession>
<dbReference type="VEuPathDB" id="FungiDB:RO3G_11472"/>
<reference evidence="1 2" key="1">
    <citation type="journal article" date="2009" name="PLoS Genet.">
        <title>Genomic analysis of the basal lineage fungus Rhizopus oryzae reveals a whole-genome duplication.</title>
        <authorList>
            <person name="Ma L.-J."/>
            <person name="Ibrahim A.S."/>
            <person name="Skory C."/>
            <person name="Grabherr M.G."/>
            <person name="Burger G."/>
            <person name="Butler M."/>
            <person name="Elias M."/>
            <person name="Idnurm A."/>
            <person name="Lang B.F."/>
            <person name="Sone T."/>
            <person name="Abe A."/>
            <person name="Calvo S.E."/>
            <person name="Corrochano L.M."/>
            <person name="Engels R."/>
            <person name="Fu J."/>
            <person name="Hansberg W."/>
            <person name="Kim J.-M."/>
            <person name="Kodira C.D."/>
            <person name="Koehrsen M.J."/>
            <person name="Liu B."/>
            <person name="Miranda-Saavedra D."/>
            <person name="O'Leary S."/>
            <person name="Ortiz-Castellanos L."/>
            <person name="Poulter R."/>
            <person name="Rodriguez-Romero J."/>
            <person name="Ruiz-Herrera J."/>
            <person name="Shen Y.-Q."/>
            <person name="Zeng Q."/>
            <person name="Galagan J."/>
            <person name="Birren B.W."/>
            <person name="Cuomo C.A."/>
            <person name="Wickes B.L."/>
        </authorList>
    </citation>
    <scope>NUCLEOTIDE SEQUENCE [LARGE SCALE GENOMIC DNA]</scope>
    <source>
        <strain evidence="2">RA 99-880 / ATCC MYA-4621 / FGSC 9543 / NRRL 43880</strain>
    </source>
</reference>
<dbReference type="InParanoid" id="I1CE81"/>
<dbReference type="Proteomes" id="UP000009138">
    <property type="component" value="Unassembled WGS sequence"/>
</dbReference>
<dbReference type="AlphaFoldDB" id="I1CE81"/>
<dbReference type="GeneID" id="93618437"/>
<sequence length="57" mass="6652">MIAHKLFHEFVLGVAELYGPEMVMLYNGNSNSEKDYLLFWEFLTDLNNVILRAISIM</sequence>
<gene>
    <name evidence="1" type="ORF">RO3G_11472</name>
</gene>